<keyword evidence="17" id="KW-0966">Cell projection</keyword>
<evidence type="ECO:0000256" key="6">
    <source>
        <dbReference type="ARBA" id="ARBA00022475"/>
    </source>
</evidence>
<dbReference type="GO" id="GO:0051017">
    <property type="term" value="P:actin filament bundle assembly"/>
    <property type="evidence" value="ECO:0007669"/>
    <property type="project" value="TreeGrafter"/>
</dbReference>
<dbReference type="PANTHER" id="PTHR16768">
    <property type="entry name" value="DOWN REGULATED IN RENAL CARCINOMA 1/TU3A"/>
    <property type="match status" value="1"/>
</dbReference>
<keyword evidence="11" id="KW-0770">Synapse</keyword>
<keyword evidence="7" id="KW-0963">Cytoplasm</keyword>
<dbReference type="GO" id="GO:0003779">
    <property type="term" value="F:actin binding"/>
    <property type="evidence" value="ECO:0007669"/>
    <property type="project" value="UniProtKB-KW"/>
</dbReference>
<dbReference type="GeneTree" id="ENSGT00390000011228"/>
<protein>
    <recommendedName>
        <fullName evidence="20">Actin-associated protein FAM107A</fullName>
    </recommendedName>
</protein>
<evidence type="ECO:0000256" key="12">
    <source>
        <dbReference type="ARBA" id="ARBA00023054"/>
    </source>
</evidence>
<evidence type="ECO:0000256" key="21">
    <source>
        <dbReference type="ARBA" id="ARBA00045129"/>
    </source>
</evidence>
<keyword evidence="18" id="KW-0131">Cell cycle</keyword>
<dbReference type="InterPro" id="IPR009533">
    <property type="entry name" value="FAM107"/>
</dbReference>
<dbReference type="PANTHER" id="PTHR16768:SF3">
    <property type="entry name" value="ACTIN-ASSOCIATED PROTEIN FAM107A"/>
    <property type="match status" value="1"/>
</dbReference>
<feature type="region of interest" description="Disordered" evidence="22">
    <location>
        <begin position="190"/>
        <end position="218"/>
    </location>
</feature>
<reference evidence="23" key="2">
    <citation type="submission" date="2025-08" db="UniProtKB">
        <authorList>
            <consortium name="Ensembl"/>
        </authorList>
    </citation>
    <scope>IDENTIFICATION</scope>
</reference>
<evidence type="ECO:0000256" key="22">
    <source>
        <dbReference type="SAM" id="MobiDB-lite"/>
    </source>
</evidence>
<keyword evidence="24" id="KW-1185">Reference proteome</keyword>
<keyword evidence="10" id="KW-0346">Stress response</keyword>
<evidence type="ECO:0000256" key="9">
    <source>
        <dbReference type="ARBA" id="ARBA00022949"/>
    </source>
</evidence>
<organism evidence="23 24">
    <name type="scientific">Gasterosteus aculeatus aculeatus</name>
    <name type="common">three-spined stickleback</name>
    <dbReference type="NCBI Taxonomy" id="481459"/>
    <lineage>
        <taxon>Eukaryota</taxon>
        <taxon>Metazoa</taxon>
        <taxon>Chordata</taxon>
        <taxon>Craniata</taxon>
        <taxon>Vertebrata</taxon>
        <taxon>Euteleostomi</taxon>
        <taxon>Actinopterygii</taxon>
        <taxon>Neopterygii</taxon>
        <taxon>Teleostei</taxon>
        <taxon>Neoteleostei</taxon>
        <taxon>Acanthomorphata</taxon>
        <taxon>Eupercaria</taxon>
        <taxon>Perciformes</taxon>
        <taxon>Cottioidei</taxon>
        <taxon>Gasterosteales</taxon>
        <taxon>Gasterosteidae</taxon>
        <taxon>Gasterosteus</taxon>
    </lineage>
</organism>
<name>A0AAQ4NSV3_GASAC</name>
<evidence type="ECO:0000256" key="7">
    <source>
        <dbReference type="ARBA" id="ARBA00022490"/>
    </source>
</evidence>
<keyword evidence="9" id="KW-0965">Cell junction</keyword>
<sequence>MVSCRLQIRRNRLLKDLLFLSRATRQQASAYADLQQHRSEGVHRKPSPVSGYVPQPDYLEEDEDNDLIKPKKLVNPVKASKSHQELHRELMSSCKRSSGVSVETKPELQRVLESRKRDQLIKQRKQEEEARRKISPLEAELLKRHQKLDEVHNTQHAVQDRHFREYRMMSSTLPLCVVSLTLVSGVAVGQTAGEGAGGEPESSRVCQSERKSETDVLS</sequence>
<dbReference type="Ensembl" id="ENSGACT00000087912.1">
    <property type="protein sequence ID" value="ENSGACP00000029537.1"/>
    <property type="gene ID" value="ENSGACG00000036741.1"/>
</dbReference>
<feature type="region of interest" description="Disordered" evidence="22">
    <location>
        <begin position="31"/>
        <end position="56"/>
    </location>
</feature>
<dbReference type="GO" id="GO:0045202">
    <property type="term" value="C:synapse"/>
    <property type="evidence" value="ECO:0007669"/>
    <property type="project" value="UniProtKB-SubCell"/>
</dbReference>
<evidence type="ECO:0000313" key="24">
    <source>
        <dbReference type="Proteomes" id="UP000007635"/>
    </source>
</evidence>
<feature type="compositionally biased region" description="Basic and acidic residues" evidence="22">
    <location>
        <begin position="207"/>
        <end position="218"/>
    </location>
</feature>
<keyword evidence="6" id="KW-1003">Cell membrane</keyword>
<dbReference type="GO" id="GO:0030041">
    <property type="term" value="P:actin filament polymerization"/>
    <property type="evidence" value="ECO:0007669"/>
    <property type="project" value="TreeGrafter"/>
</dbReference>
<evidence type="ECO:0000256" key="8">
    <source>
        <dbReference type="ARBA" id="ARBA00022604"/>
    </source>
</evidence>
<evidence type="ECO:0000256" key="3">
    <source>
        <dbReference type="ARBA" id="ARBA00004246"/>
    </source>
</evidence>
<keyword evidence="15" id="KW-0206">Cytoskeleton</keyword>
<accession>A0AAQ4NSV3</accession>
<evidence type="ECO:0000256" key="20">
    <source>
        <dbReference type="ARBA" id="ARBA00040095"/>
    </source>
</evidence>
<evidence type="ECO:0000313" key="23">
    <source>
        <dbReference type="Ensembl" id="ENSGACP00000029537.1"/>
    </source>
</evidence>
<dbReference type="GO" id="GO:0005886">
    <property type="term" value="C:plasma membrane"/>
    <property type="evidence" value="ECO:0007669"/>
    <property type="project" value="UniProtKB-SubCell"/>
</dbReference>
<dbReference type="GO" id="GO:0005634">
    <property type="term" value="C:nucleus"/>
    <property type="evidence" value="ECO:0007669"/>
    <property type="project" value="UniProtKB-SubCell"/>
</dbReference>
<comment type="subcellular location">
    <subcellularLocation>
        <location evidence="3">Cell junction</location>
        <location evidence="3">Focal adhesion</location>
    </subcellularLocation>
    <subcellularLocation>
        <location evidence="2">Cell membrane</location>
    </subcellularLocation>
    <subcellularLocation>
        <location evidence="4">Cell projection</location>
    </subcellularLocation>
    <subcellularLocation>
        <location evidence="5">Cytoplasm</location>
        <location evidence="5">Cytoskeleton</location>
        <location evidence="5">Stress fiber</location>
    </subcellularLocation>
    <subcellularLocation>
        <location evidence="1">Nucleus</location>
    </subcellularLocation>
    <subcellularLocation>
        <location evidence="19">Synapse</location>
    </subcellularLocation>
</comment>
<evidence type="ECO:0000256" key="5">
    <source>
        <dbReference type="ARBA" id="ARBA00004529"/>
    </source>
</evidence>
<evidence type="ECO:0000256" key="10">
    <source>
        <dbReference type="ARBA" id="ARBA00023016"/>
    </source>
</evidence>
<evidence type="ECO:0000256" key="14">
    <source>
        <dbReference type="ARBA" id="ARBA00023203"/>
    </source>
</evidence>
<proteinExistence type="predicted"/>
<evidence type="ECO:0000256" key="1">
    <source>
        <dbReference type="ARBA" id="ARBA00004123"/>
    </source>
</evidence>
<dbReference type="GO" id="GO:0005925">
    <property type="term" value="C:focal adhesion"/>
    <property type="evidence" value="ECO:0007669"/>
    <property type="project" value="UniProtKB-SubCell"/>
</dbReference>
<comment type="function">
    <text evidence="21">Stress-inducible actin-binding protein that plays a role in synaptic and cognitive functions by modulating actin filamentous (F-actin) dynamics. Mediates polymerization of globular actin to F-actin. Also binds to, stabilizes and bundles F-actin. Involved in synaptic function by regulating neurite outgrowth in an actin-dependent manner and for the acquisition of hippocampus-dependent cognitive function, such as learning and long-term memory. Plays a role in the actin and microtubule cytoskeleton organization; negatively regulates focal adhesion (FA) assembly promoting malignant glial cell migration in an actin-, microtubule- and MAP1A-dependent manner. Also involved in neuroblastoma G1/S phase cell cycle progression and cell proliferation inhibition by stimulating ubiquitination of NF-kappa-B subunit RELA and NF-kappa-B degradation in a COMMD1- and actin-dependent manner. May play a role in tumor development.</text>
</comment>
<evidence type="ECO:0000256" key="19">
    <source>
        <dbReference type="ARBA" id="ARBA00034103"/>
    </source>
</evidence>
<reference evidence="23 24" key="1">
    <citation type="journal article" date="2021" name="G3 (Bethesda)">
        <title>Improved contiguity of the threespine stickleback genome using long-read sequencing.</title>
        <authorList>
            <person name="Nath S."/>
            <person name="Shaw D.E."/>
            <person name="White M.A."/>
        </authorList>
    </citation>
    <scope>NUCLEOTIDE SEQUENCE [LARGE SCALE GENOMIC DNA]</scope>
    <source>
        <strain evidence="23 24">Lake Benthic</strain>
    </source>
</reference>
<dbReference type="GO" id="GO:0032956">
    <property type="term" value="P:regulation of actin cytoskeleton organization"/>
    <property type="evidence" value="ECO:0007669"/>
    <property type="project" value="TreeGrafter"/>
</dbReference>
<dbReference type="Pfam" id="PF06625">
    <property type="entry name" value="DUF1151"/>
    <property type="match status" value="1"/>
</dbReference>
<keyword evidence="12" id="KW-0175">Coiled coil</keyword>
<evidence type="ECO:0000256" key="17">
    <source>
        <dbReference type="ARBA" id="ARBA00023273"/>
    </source>
</evidence>
<evidence type="ECO:0000256" key="4">
    <source>
        <dbReference type="ARBA" id="ARBA00004316"/>
    </source>
</evidence>
<keyword evidence="14" id="KW-0009">Actin-binding</keyword>
<dbReference type="AlphaFoldDB" id="A0AAQ4NSV3"/>
<evidence type="ECO:0000256" key="15">
    <source>
        <dbReference type="ARBA" id="ARBA00023212"/>
    </source>
</evidence>
<evidence type="ECO:0000256" key="16">
    <source>
        <dbReference type="ARBA" id="ARBA00023242"/>
    </source>
</evidence>
<reference evidence="23" key="3">
    <citation type="submission" date="2025-09" db="UniProtKB">
        <authorList>
            <consortium name="Ensembl"/>
        </authorList>
    </citation>
    <scope>IDENTIFICATION</scope>
</reference>
<dbReference type="GO" id="GO:0001725">
    <property type="term" value="C:stress fiber"/>
    <property type="evidence" value="ECO:0007669"/>
    <property type="project" value="UniProtKB-SubCell"/>
</dbReference>
<evidence type="ECO:0000256" key="2">
    <source>
        <dbReference type="ARBA" id="ARBA00004236"/>
    </source>
</evidence>
<dbReference type="Proteomes" id="UP000007635">
    <property type="component" value="Chromosome XVII"/>
</dbReference>
<evidence type="ECO:0000256" key="18">
    <source>
        <dbReference type="ARBA" id="ARBA00023306"/>
    </source>
</evidence>
<evidence type="ECO:0000256" key="13">
    <source>
        <dbReference type="ARBA" id="ARBA00023136"/>
    </source>
</evidence>
<dbReference type="GO" id="GO:0043005">
    <property type="term" value="C:neuron projection"/>
    <property type="evidence" value="ECO:0007669"/>
    <property type="project" value="TreeGrafter"/>
</dbReference>
<keyword evidence="8" id="KW-0341">Growth regulation</keyword>
<evidence type="ECO:0000256" key="11">
    <source>
        <dbReference type="ARBA" id="ARBA00023018"/>
    </source>
</evidence>
<keyword evidence="16" id="KW-0539">Nucleus</keyword>
<keyword evidence="13" id="KW-0472">Membrane</keyword>